<dbReference type="AlphaFoldDB" id="A0A6L9Y5L7"/>
<protein>
    <submittedName>
        <fullName evidence="1">Uncharacterized protein</fullName>
    </submittedName>
</protein>
<keyword evidence="2" id="KW-1185">Reference proteome</keyword>
<proteinExistence type="predicted"/>
<dbReference type="EMBL" id="JAAGYR010000003">
    <property type="protein sequence ID" value="NEN75207.1"/>
    <property type="molecule type" value="Genomic_DNA"/>
</dbReference>
<name>A0A6L9Y5L7_9BURK</name>
<reference evidence="1 2" key="1">
    <citation type="submission" date="2020-02" db="EMBL/GenBank/DDBJ databases">
        <title>Pelistega sp. NLN82 were isolated from wild rodents of the Hainan Island.</title>
        <authorList>
            <person name="Niu N."/>
            <person name="Zhou J."/>
        </authorList>
    </citation>
    <scope>NUCLEOTIDE SEQUENCE [LARGE SCALE GENOMIC DNA]</scope>
    <source>
        <strain evidence="1 2">NLN82</strain>
    </source>
</reference>
<evidence type="ECO:0000313" key="1">
    <source>
        <dbReference type="EMBL" id="NEN75207.1"/>
    </source>
</evidence>
<organism evidence="1 2">
    <name type="scientific">Pelistega ratti</name>
    <dbReference type="NCBI Taxonomy" id="2652177"/>
    <lineage>
        <taxon>Bacteria</taxon>
        <taxon>Pseudomonadati</taxon>
        <taxon>Pseudomonadota</taxon>
        <taxon>Betaproteobacteria</taxon>
        <taxon>Burkholderiales</taxon>
        <taxon>Alcaligenaceae</taxon>
        <taxon>Pelistega</taxon>
    </lineage>
</organism>
<dbReference type="RefSeq" id="WP_163763922.1">
    <property type="nucleotide sequence ID" value="NZ_JAAGYR010000003.1"/>
</dbReference>
<dbReference type="Proteomes" id="UP000477651">
    <property type="component" value="Unassembled WGS sequence"/>
</dbReference>
<comment type="caution">
    <text evidence="1">The sequence shown here is derived from an EMBL/GenBank/DDBJ whole genome shotgun (WGS) entry which is preliminary data.</text>
</comment>
<gene>
    <name evidence="1" type="ORF">F9B74_02545</name>
</gene>
<sequence length="464" mass="53041">MMCKSRIHLHKGQSLVLGLSLLAILILALLGMYSNGRLMGEKLRQTNAVDAAAYSGALIQARAFNMQAYINIAQVAHQMAMAHLVTLGSWAKWASTEARSLSQRNPPSWVIATHFGASHGKAYLSSGRAMALSSIAHQQNILHQQFAKHDEIVEKVLARVSYAIHRTLEISRDKTIQKILESNYPHKNILQESTFSSTNKDLLSTEHYIRPYEETQASSQKGVDIIWAVDNHTKEKLSALFKPKANYRSLISDVARIYQFLGERNYTKKSLLPVSRRCPHKRHELRRRGHTILNDQGNWQSMDTQSYHALRSNRWIGCYYREYPMGWGWVPGQSDSVPEDIEYTQNPPDDFSSEDFWRWVNNATSWNILSGSSNPLANSKAVSERHRWAGGGLVPYVDIKNANKQDNLLFILSVKQKDVLDHTLTIKGAAETFFERPTLRRDRKKEMANFWHPYWQARLVSLPE</sequence>
<evidence type="ECO:0000313" key="2">
    <source>
        <dbReference type="Proteomes" id="UP000477651"/>
    </source>
</evidence>
<accession>A0A6L9Y5L7</accession>